<comment type="similarity">
    <text evidence="1 4 7">Belongs to the tRNA pseudouridine synthase TruA family.</text>
</comment>
<keyword evidence="10" id="KW-1185">Reference proteome</keyword>
<feature type="binding site" evidence="4 6">
    <location>
        <position position="112"/>
    </location>
    <ligand>
        <name>substrate</name>
    </ligand>
</feature>
<proteinExistence type="inferred from homology"/>
<dbReference type="CDD" id="cd02570">
    <property type="entry name" value="PseudoU_synth_EcTruA"/>
    <property type="match status" value="1"/>
</dbReference>
<dbReference type="HAMAP" id="MF_00171">
    <property type="entry name" value="TruA"/>
    <property type="match status" value="1"/>
</dbReference>
<dbReference type="STRING" id="1619234.SAMN05421730_101642"/>
<dbReference type="RefSeq" id="WP_091234852.1">
    <property type="nucleotide sequence ID" value="NZ_FMKA01000016.1"/>
</dbReference>
<comment type="caution">
    <text evidence="4">Lacks conserved residue(s) required for the propagation of feature annotation.</text>
</comment>
<dbReference type="GO" id="GO:0031119">
    <property type="term" value="P:tRNA pseudouridine synthesis"/>
    <property type="evidence" value="ECO:0007669"/>
    <property type="project" value="UniProtKB-UniRule"/>
</dbReference>
<comment type="function">
    <text evidence="4">Formation of pseudouridine at positions 38, 39 and 40 in the anticodon stem and loop of transfer RNAs.</text>
</comment>
<dbReference type="SUPFAM" id="SSF55120">
    <property type="entry name" value="Pseudouridine synthase"/>
    <property type="match status" value="1"/>
</dbReference>
<keyword evidence="2 4" id="KW-0819">tRNA processing</keyword>
<sequence>MKNNYMIILRYDGSRYDGWQKQGNTSNTIQARIESVLEKMTGEPVEIAGSGRTDAGVHAYAQVANFHIRENLDPGEIKRYLNEYLPQDIRVMSAEKAAPRFHSRLNAVSKKYVYVIDNAAVADPFRRKYAFHHPGRLDIEVMRAAAAYMTGEHDFRSFCSNKKMKKSTVRTIYGITIERKGEEIHIVVDGDGFLYNMVRIIAGTLIEAGEGTRQPAEISDILEHRDRAFAGPMAPPQGLFLMEVKY</sequence>
<reference evidence="9 10" key="1">
    <citation type="submission" date="2016-09" db="EMBL/GenBank/DDBJ databases">
        <authorList>
            <person name="Capua I."/>
            <person name="De Benedictis P."/>
            <person name="Joannis T."/>
            <person name="Lombin L.H."/>
            <person name="Cattoli G."/>
        </authorList>
    </citation>
    <scope>NUCLEOTIDE SEQUENCE [LARGE SCALE GENOMIC DNA]</scope>
    <source>
        <strain evidence="9 10">GluBS11</strain>
    </source>
</reference>
<dbReference type="Pfam" id="PF01416">
    <property type="entry name" value="PseudoU_synth_1"/>
    <property type="match status" value="2"/>
</dbReference>
<evidence type="ECO:0000256" key="3">
    <source>
        <dbReference type="ARBA" id="ARBA00023235"/>
    </source>
</evidence>
<evidence type="ECO:0000256" key="1">
    <source>
        <dbReference type="ARBA" id="ARBA00009375"/>
    </source>
</evidence>
<comment type="subunit">
    <text evidence="4">Homodimer.</text>
</comment>
<dbReference type="Proteomes" id="UP000199315">
    <property type="component" value="Unassembled WGS sequence"/>
</dbReference>
<dbReference type="InterPro" id="IPR020103">
    <property type="entry name" value="PsdUridine_synth_cat_dom_sf"/>
</dbReference>
<dbReference type="InterPro" id="IPR020095">
    <property type="entry name" value="PsdUridine_synth_TruA_C"/>
</dbReference>
<dbReference type="FunFam" id="3.30.70.580:FF:000001">
    <property type="entry name" value="tRNA pseudouridine synthase A"/>
    <property type="match status" value="1"/>
</dbReference>
<organism evidence="9 10">
    <name type="scientific">Anaerobium acetethylicum</name>
    <dbReference type="NCBI Taxonomy" id="1619234"/>
    <lineage>
        <taxon>Bacteria</taxon>
        <taxon>Bacillati</taxon>
        <taxon>Bacillota</taxon>
        <taxon>Clostridia</taxon>
        <taxon>Lachnospirales</taxon>
        <taxon>Lachnospiraceae</taxon>
        <taxon>Anaerobium</taxon>
    </lineage>
</organism>
<evidence type="ECO:0000313" key="10">
    <source>
        <dbReference type="Proteomes" id="UP000199315"/>
    </source>
</evidence>
<dbReference type="NCBIfam" id="TIGR00071">
    <property type="entry name" value="hisT_truA"/>
    <property type="match status" value="1"/>
</dbReference>
<dbReference type="EMBL" id="FMKA01000016">
    <property type="protein sequence ID" value="SCP98073.1"/>
    <property type="molecule type" value="Genomic_DNA"/>
</dbReference>
<dbReference type="Gene3D" id="3.30.70.580">
    <property type="entry name" value="Pseudouridine synthase I, catalytic domain, N-terminal subdomain"/>
    <property type="match status" value="1"/>
</dbReference>
<protein>
    <recommendedName>
        <fullName evidence="4">tRNA pseudouridine synthase A</fullName>
        <ecNumber evidence="4">5.4.99.12</ecNumber>
    </recommendedName>
    <alternativeName>
        <fullName evidence="4">tRNA pseudouridine(38-40) synthase</fullName>
    </alternativeName>
    <alternativeName>
        <fullName evidence="4">tRNA pseudouridylate synthase I</fullName>
    </alternativeName>
    <alternativeName>
        <fullName evidence="4">tRNA-uridine isomerase I</fullName>
    </alternativeName>
</protein>
<dbReference type="AlphaFoldDB" id="A0A1D3TV96"/>
<evidence type="ECO:0000256" key="2">
    <source>
        <dbReference type="ARBA" id="ARBA00022694"/>
    </source>
</evidence>
<dbReference type="Gene3D" id="3.30.70.660">
    <property type="entry name" value="Pseudouridine synthase I, catalytic domain, C-terminal subdomain"/>
    <property type="match status" value="1"/>
</dbReference>
<evidence type="ECO:0000256" key="6">
    <source>
        <dbReference type="PIRSR" id="PIRSR001430-2"/>
    </source>
</evidence>
<dbReference type="InterPro" id="IPR001406">
    <property type="entry name" value="PsdUridine_synth_TruA"/>
</dbReference>
<dbReference type="PANTHER" id="PTHR11142">
    <property type="entry name" value="PSEUDOURIDYLATE SYNTHASE"/>
    <property type="match status" value="1"/>
</dbReference>
<keyword evidence="3 4" id="KW-0413">Isomerase</keyword>
<dbReference type="InterPro" id="IPR020094">
    <property type="entry name" value="TruA/RsuA/RluB/E/F_N"/>
</dbReference>
<dbReference type="EC" id="5.4.99.12" evidence="4"/>
<dbReference type="PANTHER" id="PTHR11142:SF22">
    <property type="entry name" value="TRNA PSEUDOURIDINE SYNTHASE A 2"/>
    <property type="match status" value="1"/>
</dbReference>
<feature type="active site" description="Nucleophile" evidence="4 5">
    <location>
        <position position="54"/>
    </location>
</feature>
<name>A0A1D3TV96_9FIRM</name>
<dbReference type="GO" id="GO:0003723">
    <property type="term" value="F:RNA binding"/>
    <property type="evidence" value="ECO:0007669"/>
    <property type="project" value="InterPro"/>
</dbReference>
<evidence type="ECO:0000313" key="9">
    <source>
        <dbReference type="EMBL" id="SCP98073.1"/>
    </source>
</evidence>
<dbReference type="PIRSF" id="PIRSF001430">
    <property type="entry name" value="tRNA_psdUrid_synth"/>
    <property type="match status" value="1"/>
</dbReference>
<feature type="domain" description="Pseudouridine synthase I TruA alpha/beta" evidence="8">
    <location>
        <begin position="10"/>
        <end position="102"/>
    </location>
</feature>
<evidence type="ECO:0000259" key="8">
    <source>
        <dbReference type="Pfam" id="PF01416"/>
    </source>
</evidence>
<accession>A0A1D3TV96</accession>
<feature type="domain" description="Pseudouridine synthase I TruA alpha/beta" evidence="8">
    <location>
        <begin position="145"/>
        <end position="246"/>
    </location>
</feature>
<evidence type="ECO:0000256" key="7">
    <source>
        <dbReference type="RuleBase" id="RU003792"/>
    </source>
</evidence>
<dbReference type="GO" id="GO:0160147">
    <property type="term" value="F:tRNA pseudouridine(38-40) synthase activity"/>
    <property type="evidence" value="ECO:0007669"/>
    <property type="project" value="UniProtKB-EC"/>
</dbReference>
<evidence type="ECO:0000256" key="4">
    <source>
        <dbReference type="HAMAP-Rule" id="MF_00171"/>
    </source>
</evidence>
<dbReference type="InterPro" id="IPR020097">
    <property type="entry name" value="PsdUridine_synth_TruA_a/b_dom"/>
</dbReference>
<evidence type="ECO:0000256" key="5">
    <source>
        <dbReference type="PIRSR" id="PIRSR001430-1"/>
    </source>
</evidence>
<gene>
    <name evidence="4" type="primary">truA</name>
    <name evidence="9" type="ORF">SAMN05421730_101642</name>
</gene>
<dbReference type="OrthoDB" id="9811823at2"/>
<comment type="catalytic activity">
    <reaction evidence="4 7">
        <text>uridine(38/39/40) in tRNA = pseudouridine(38/39/40) in tRNA</text>
        <dbReference type="Rhea" id="RHEA:22376"/>
        <dbReference type="Rhea" id="RHEA-COMP:10085"/>
        <dbReference type="Rhea" id="RHEA-COMP:10087"/>
        <dbReference type="ChEBI" id="CHEBI:65314"/>
        <dbReference type="ChEBI" id="CHEBI:65315"/>
        <dbReference type="EC" id="5.4.99.12"/>
    </reaction>
</comment>